<evidence type="ECO:0000259" key="8">
    <source>
        <dbReference type="PROSITE" id="PS50893"/>
    </source>
</evidence>
<dbReference type="SMART" id="SM00382">
    <property type="entry name" value="AAA"/>
    <property type="match status" value="1"/>
</dbReference>
<evidence type="ECO:0000256" key="1">
    <source>
        <dbReference type="ARBA" id="ARBA00004651"/>
    </source>
</evidence>
<dbReference type="Gene3D" id="1.20.1560.10">
    <property type="entry name" value="ABC transporter type 1, transmembrane domain"/>
    <property type="match status" value="1"/>
</dbReference>
<organism evidence="10 11">
    <name type="scientific">Gehongia tenuis</name>
    <dbReference type="NCBI Taxonomy" id="2763655"/>
    <lineage>
        <taxon>Bacteria</taxon>
        <taxon>Bacillati</taxon>
        <taxon>Bacillota</taxon>
        <taxon>Clostridia</taxon>
        <taxon>Christensenellales</taxon>
        <taxon>Christensenellaceae</taxon>
        <taxon>Gehongia</taxon>
    </lineage>
</organism>
<keyword evidence="6 7" id="KW-0472">Membrane</keyword>
<keyword evidence="3" id="KW-0547">Nucleotide-binding</keyword>
<dbReference type="CDD" id="cd18549">
    <property type="entry name" value="ABC_6TM_YwjA_like"/>
    <property type="match status" value="1"/>
</dbReference>
<evidence type="ECO:0000256" key="2">
    <source>
        <dbReference type="ARBA" id="ARBA00022692"/>
    </source>
</evidence>
<sequence>MIRKFIAYYRPHMKLFVMDMIAAFLIAVCDLFYPVITRNMINIYIPNQNIRLLLLWGGILLGLYFAKMLFNYFVQYYGHLVGVGMQADMRRDVFRHLQRLPFSFYDENKTGTIMSRMINDLMEIAELAHHGPEDLFVSSVMLIGAFIYLCTINVLLTVIIFAFIPVLVFFAARMRLRMNAAFLESRVKIADVNATLENSISGIRVAKAFTNEAYEVEKFQKGNRAFQRARKKSYKAMAQFSSGTTFIVDLLNVVVLVAGGLFTYYGKINFGDLVAYMLFISMFLSPIKRLIAFVEQYQQGMTGFKRFVELMNTEPEQESPNARELTGVQGAIRFEKVNFSYPNGRQILKDVNLDIPAGRTVALVGPSGGGKTTICHLIPHFYEPDSGRITIDGVDIRDISFSSLRSSIGIVQQDVFLFTGSIRDNIAYGRLDATDEEIVQAAIRANIHEYVMSLPDGYNTDIGERGTKLSGGQKQRVAIARVFLKNPPILILDEATSALDNTTEILIQRALEELSAGRTTLVVAHRLSTIKNADEIIVVDEEGIEERGTHEELIDKGGIYRMLYESQFKGWEE</sequence>
<feature type="transmembrane region" description="Helical" evidence="7">
    <location>
        <begin position="53"/>
        <end position="74"/>
    </location>
</feature>
<dbReference type="GO" id="GO:0015421">
    <property type="term" value="F:ABC-type oligopeptide transporter activity"/>
    <property type="evidence" value="ECO:0007669"/>
    <property type="project" value="TreeGrafter"/>
</dbReference>
<dbReference type="CDD" id="cd03251">
    <property type="entry name" value="ABCC_MsbA"/>
    <property type="match status" value="1"/>
</dbReference>
<dbReference type="PROSITE" id="PS50929">
    <property type="entry name" value="ABC_TM1F"/>
    <property type="match status" value="1"/>
</dbReference>
<dbReference type="Pfam" id="PF00664">
    <property type="entry name" value="ABC_membrane"/>
    <property type="match status" value="1"/>
</dbReference>
<comment type="subcellular location">
    <subcellularLocation>
        <location evidence="1">Cell membrane</location>
        <topology evidence="1">Multi-pass membrane protein</topology>
    </subcellularLocation>
</comment>
<dbReference type="SUPFAM" id="SSF90123">
    <property type="entry name" value="ABC transporter transmembrane region"/>
    <property type="match status" value="1"/>
</dbReference>
<dbReference type="PANTHER" id="PTHR43394:SF1">
    <property type="entry name" value="ATP-BINDING CASSETTE SUB-FAMILY B MEMBER 10, MITOCHONDRIAL"/>
    <property type="match status" value="1"/>
</dbReference>
<dbReference type="InterPro" id="IPR003439">
    <property type="entry name" value="ABC_transporter-like_ATP-bd"/>
</dbReference>
<gene>
    <name evidence="10" type="ORF">H8696_07360</name>
</gene>
<dbReference type="SUPFAM" id="SSF52540">
    <property type="entry name" value="P-loop containing nucleoside triphosphate hydrolases"/>
    <property type="match status" value="1"/>
</dbReference>
<dbReference type="InterPro" id="IPR027417">
    <property type="entry name" value="P-loop_NTPase"/>
</dbReference>
<dbReference type="AlphaFoldDB" id="A0A926HQW8"/>
<dbReference type="PROSITE" id="PS50893">
    <property type="entry name" value="ABC_TRANSPORTER_2"/>
    <property type="match status" value="1"/>
</dbReference>
<feature type="transmembrane region" description="Helical" evidence="7">
    <location>
        <begin position="145"/>
        <end position="172"/>
    </location>
</feature>
<keyword evidence="5 7" id="KW-1133">Transmembrane helix</keyword>
<protein>
    <submittedName>
        <fullName evidence="10">ABC transporter ATP-binding protein</fullName>
    </submittedName>
</protein>
<dbReference type="Pfam" id="PF00005">
    <property type="entry name" value="ABC_tran"/>
    <property type="match status" value="1"/>
</dbReference>
<reference evidence="10" key="1">
    <citation type="submission" date="2020-08" db="EMBL/GenBank/DDBJ databases">
        <title>Genome public.</title>
        <authorList>
            <person name="Liu C."/>
            <person name="Sun Q."/>
        </authorList>
    </citation>
    <scope>NUCLEOTIDE SEQUENCE</scope>
    <source>
        <strain evidence="10">NSJ-53</strain>
    </source>
</reference>
<dbReference type="EMBL" id="JACRSR010000002">
    <property type="protein sequence ID" value="MBC8531666.1"/>
    <property type="molecule type" value="Genomic_DNA"/>
</dbReference>
<feature type="transmembrane region" description="Helical" evidence="7">
    <location>
        <begin position="273"/>
        <end position="291"/>
    </location>
</feature>
<evidence type="ECO:0000259" key="9">
    <source>
        <dbReference type="PROSITE" id="PS50929"/>
    </source>
</evidence>
<dbReference type="GO" id="GO:0005524">
    <property type="term" value="F:ATP binding"/>
    <property type="evidence" value="ECO:0007669"/>
    <property type="project" value="UniProtKB-KW"/>
</dbReference>
<keyword evidence="2 7" id="KW-0812">Transmembrane</keyword>
<evidence type="ECO:0000256" key="7">
    <source>
        <dbReference type="SAM" id="Phobius"/>
    </source>
</evidence>
<dbReference type="InterPro" id="IPR036640">
    <property type="entry name" value="ABC1_TM_sf"/>
</dbReference>
<dbReference type="GO" id="GO:0016887">
    <property type="term" value="F:ATP hydrolysis activity"/>
    <property type="evidence" value="ECO:0007669"/>
    <property type="project" value="InterPro"/>
</dbReference>
<dbReference type="FunFam" id="3.40.50.300:FF:000218">
    <property type="entry name" value="Multidrug ABC transporter ATP-binding protein"/>
    <property type="match status" value="1"/>
</dbReference>
<feature type="domain" description="ABC transporter" evidence="8">
    <location>
        <begin position="332"/>
        <end position="566"/>
    </location>
</feature>
<dbReference type="Gene3D" id="3.40.50.300">
    <property type="entry name" value="P-loop containing nucleotide triphosphate hydrolases"/>
    <property type="match status" value="1"/>
</dbReference>
<name>A0A926HQW8_9FIRM</name>
<keyword evidence="4 10" id="KW-0067">ATP-binding</keyword>
<feature type="transmembrane region" description="Helical" evidence="7">
    <location>
        <begin position="15"/>
        <end position="33"/>
    </location>
</feature>
<feature type="domain" description="ABC transmembrane type-1" evidence="9">
    <location>
        <begin position="20"/>
        <end position="299"/>
    </location>
</feature>
<evidence type="ECO:0000313" key="10">
    <source>
        <dbReference type="EMBL" id="MBC8531666.1"/>
    </source>
</evidence>
<dbReference type="GO" id="GO:0005886">
    <property type="term" value="C:plasma membrane"/>
    <property type="evidence" value="ECO:0007669"/>
    <property type="project" value="UniProtKB-SubCell"/>
</dbReference>
<evidence type="ECO:0000256" key="6">
    <source>
        <dbReference type="ARBA" id="ARBA00023136"/>
    </source>
</evidence>
<comment type="caution">
    <text evidence="10">The sequence shown here is derived from an EMBL/GenBank/DDBJ whole genome shotgun (WGS) entry which is preliminary data.</text>
</comment>
<dbReference type="RefSeq" id="WP_249316276.1">
    <property type="nucleotide sequence ID" value="NZ_JACRSR010000002.1"/>
</dbReference>
<evidence type="ECO:0000256" key="3">
    <source>
        <dbReference type="ARBA" id="ARBA00022741"/>
    </source>
</evidence>
<accession>A0A926HQW8</accession>
<dbReference type="InterPro" id="IPR003593">
    <property type="entry name" value="AAA+_ATPase"/>
</dbReference>
<dbReference type="PANTHER" id="PTHR43394">
    <property type="entry name" value="ATP-DEPENDENT PERMEASE MDL1, MITOCHONDRIAL"/>
    <property type="match status" value="1"/>
</dbReference>
<dbReference type="InterPro" id="IPR039421">
    <property type="entry name" value="Type_1_exporter"/>
</dbReference>
<dbReference type="InterPro" id="IPR017871">
    <property type="entry name" value="ABC_transporter-like_CS"/>
</dbReference>
<dbReference type="InterPro" id="IPR011527">
    <property type="entry name" value="ABC1_TM_dom"/>
</dbReference>
<dbReference type="FunFam" id="1.20.1560.10:FF:000053">
    <property type="entry name" value="Multidrug ABC transporter ATP-binding protein"/>
    <property type="match status" value="1"/>
</dbReference>
<evidence type="ECO:0000313" key="11">
    <source>
        <dbReference type="Proteomes" id="UP000623172"/>
    </source>
</evidence>
<evidence type="ECO:0000256" key="5">
    <source>
        <dbReference type="ARBA" id="ARBA00022989"/>
    </source>
</evidence>
<keyword evidence="11" id="KW-1185">Reference proteome</keyword>
<dbReference type="PROSITE" id="PS00211">
    <property type="entry name" value="ABC_TRANSPORTER_1"/>
    <property type="match status" value="1"/>
</dbReference>
<feature type="transmembrane region" description="Helical" evidence="7">
    <location>
        <begin position="240"/>
        <end position="261"/>
    </location>
</feature>
<evidence type="ECO:0000256" key="4">
    <source>
        <dbReference type="ARBA" id="ARBA00022840"/>
    </source>
</evidence>
<proteinExistence type="predicted"/>
<dbReference type="Proteomes" id="UP000623172">
    <property type="component" value="Unassembled WGS sequence"/>
</dbReference>